<keyword evidence="2" id="KW-0813">Transport</keyword>
<dbReference type="RefSeq" id="WP_103114833.1">
    <property type="nucleotide sequence ID" value="NZ_PPFX01000009.1"/>
</dbReference>
<comment type="similarity">
    <text evidence="1">Belongs to the bacterial solute-binding protein 5 family.</text>
</comment>
<dbReference type="Gene3D" id="3.40.190.10">
    <property type="entry name" value="Periplasmic binding protein-like II"/>
    <property type="match status" value="1"/>
</dbReference>
<dbReference type="PANTHER" id="PTHR30290">
    <property type="entry name" value="PERIPLASMIC BINDING COMPONENT OF ABC TRANSPORTER"/>
    <property type="match status" value="1"/>
</dbReference>
<dbReference type="Gene3D" id="3.90.76.10">
    <property type="entry name" value="Dipeptide-binding Protein, Domain 1"/>
    <property type="match status" value="1"/>
</dbReference>
<evidence type="ECO:0000256" key="1">
    <source>
        <dbReference type="ARBA" id="ARBA00005695"/>
    </source>
</evidence>
<dbReference type="InterPro" id="IPR000914">
    <property type="entry name" value="SBP_5_dom"/>
</dbReference>
<evidence type="ECO:0000259" key="4">
    <source>
        <dbReference type="Pfam" id="PF00496"/>
    </source>
</evidence>
<dbReference type="EMBL" id="PPFX01000009">
    <property type="protein sequence ID" value="PNU20731.1"/>
    <property type="molecule type" value="Genomic_DNA"/>
</dbReference>
<keyword evidence="3" id="KW-0732">Signal</keyword>
<gene>
    <name evidence="5" type="ORF">C2E25_05800</name>
</gene>
<proteinExistence type="inferred from homology"/>
<dbReference type="Pfam" id="PF00496">
    <property type="entry name" value="SBP_bac_5"/>
    <property type="match status" value="1"/>
</dbReference>
<evidence type="ECO:0000313" key="5">
    <source>
        <dbReference type="EMBL" id="PNU20731.1"/>
    </source>
</evidence>
<evidence type="ECO:0000313" key="6">
    <source>
        <dbReference type="Proteomes" id="UP000236340"/>
    </source>
</evidence>
<dbReference type="AlphaFoldDB" id="A0A2K2HBW0"/>
<dbReference type="FunFam" id="3.90.76.10:FF:000004">
    <property type="entry name" value="Peptide ABC transporter substrate-binding protein"/>
    <property type="match status" value="1"/>
</dbReference>
<accession>A0A2K2HBW0</accession>
<organism evidence="5 6">
    <name type="scientific">Geothermobacter hydrogeniphilus</name>
    <dbReference type="NCBI Taxonomy" id="1969733"/>
    <lineage>
        <taxon>Bacteria</taxon>
        <taxon>Pseudomonadati</taxon>
        <taxon>Thermodesulfobacteriota</taxon>
        <taxon>Desulfuromonadia</taxon>
        <taxon>Desulfuromonadales</taxon>
        <taxon>Geothermobacteraceae</taxon>
        <taxon>Geothermobacter</taxon>
    </lineage>
</organism>
<evidence type="ECO:0000256" key="3">
    <source>
        <dbReference type="ARBA" id="ARBA00022729"/>
    </source>
</evidence>
<feature type="domain" description="Solute-binding protein family 5" evidence="4">
    <location>
        <begin position="84"/>
        <end position="450"/>
    </location>
</feature>
<dbReference type="Gene3D" id="3.10.105.10">
    <property type="entry name" value="Dipeptide-binding Protein, Domain 3"/>
    <property type="match status" value="1"/>
</dbReference>
<dbReference type="PROSITE" id="PS51257">
    <property type="entry name" value="PROKAR_LIPOPROTEIN"/>
    <property type="match status" value="1"/>
</dbReference>
<dbReference type="GO" id="GO:0043190">
    <property type="term" value="C:ATP-binding cassette (ABC) transporter complex"/>
    <property type="evidence" value="ECO:0007669"/>
    <property type="project" value="InterPro"/>
</dbReference>
<dbReference type="PIRSF" id="PIRSF002741">
    <property type="entry name" value="MppA"/>
    <property type="match status" value="1"/>
</dbReference>
<sequence>MIRKSVSVLLVLLMMVLLLSGCQPDEGFVPESDADAKPAYGDTFIEASIGEPSNLLPILATDSASSEINGLVYNGLVRYDKNLKLEGELAESWDISPDNLTITFHLRKGVKWHDGAPFTSADVMFTYRLYIDPDTPTAYAESYKQVKHAEAPDDYTFRVTYDKPYAPALGSWAMRILPKHLLDGVPITKSPLSRHPIGTGPFVFTEWQSGEKVVVEANPDYFEGRPFLKRVVYRVIPDQTTQFLLLRNGDLDYMDLSPIQYQTQTDTLAFERRFNKYRYLAFSYTYLGYNLERPLFKDRRVRQALSYAINKQEIIEGVLLGLGQAATGPYKPDTWVYNPNVKRYPYDPDKARALLAEAGWHDSDGDGILDKDGRPLQFTIITNQGNDLRIKTGEIMQQRFREVGVSVKLRVIEWAAFLKDFIHAGNFDACILGWAGGPEPDQYNIWHSSKTGTRELNFIHFRNAEVDRLLEEGRRTFDQEKRKKIYDRFQEILAEEQPYTFLYVAESLPVVARRLHGIEPAPAGITHNFIRWYVPEEEQKYAR</sequence>
<dbReference type="GO" id="GO:0030288">
    <property type="term" value="C:outer membrane-bounded periplasmic space"/>
    <property type="evidence" value="ECO:0007669"/>
    <property type="project" value="UniProtKB-ARBA"/>
</dbReference>
<comment type="caution">
    <text evidence="5">The sequence shown here is derived from an EMBL/GenBank/DDBJ whole genome shotgun (WGS) entry which is preliminary data.</text>
</comment>
<dbReference type="GO" id="GO:1904680">
    <property type="term" value="F:peptide transmembrane transporter activity"/>
    <property type="evidence" value="ECO:0007669"/>
    <property type="project" value="TreeGrafter"/>
</dbReference>
<reference evidence="5 6" key="1">
    <citation type="journal article" date="2018" name="Genome Announc.">
        <title>Genome Sequence of Geothermobacter sp. HR-1 Iron Reducer from the Loihi Seamount.</title>
        <authorList>
            <person name="Smith H."/>
            <person name="Abuyen K."/>
            <person name="Tremblay J."/>
            <person name="Savalia P."/>
            <person name="Perez-Rodriguez I."/>
            <person name="Emerson D."/>
            <person name="Tully B."/>
            <person name="Amend J."/>
        </authorList>
    </citation>
    <scope>NUCLEOTIDE SEQUENCE [LARGE SCALE GENOMIC DNA]</scope>
    <source>
        <strain evidence="5 6">HR-1</strain>
    </source>
</reference>
<dbReference type="SUPFAM" id="SSF53850">
    <property type="entry name" value="Periplasmic binding protein-like II"/>
    <property type="match status" value="1"/>
</dbReference>
<dbReference type="PANTHER" id="PTHR30290:SF38">
    <property type="entry name" value="D,D-DIPEPTIDE-BINDING PERIPLASMIC PROTEIN DDPA-RELATED"/>
    <property type="match status" value="1"/>
</dbReference>
<dbReference type="PROSITE" id="PS01040">
    <property type="entry name" value="SBP_BACTERIAL_5"/>
    <property type="match status" value="1"/>
</dbReference>
<dbReference type="InterPro" id="IPR023765">
    <property type="entry name" value="SBP_5_CS"/>
</dbReference>
<dbReference type="Proteomes" id="UP000236340">
    <property type="component" value="Unassembled WGS sequence"/>
</dbReference>
<dbReference type="CDD" id="cd08514">
    <property type="entry name" value="PBP2_AppA_like"/>
    <property type="match status" value="1"/>
</dbReference>
<dbReference type="FunFam" id="3.10.105.10:FF:000006">
    <property type="entry name" value="Peptide ABC transporter substrate-binding protein"/>
    <property type="match status" value="1"/>
</dbReference>
<dbReference type="InterPro" id="IPR039424">
    <property type="entry name" value="SBP_5"/>
</dbReference>
<evidence type="ECO:0000256" key="2">
    <source>
        <dbReference type="ARBA" id="ARBA00022448"/>
    </source>
</evidence>
<dbReference type="GO" id="GO:0015833">
    <property type="term" value="P:peptide transport"/>
    <property type="evidence" value="ECO:0007669"/>
    <property type="project" value="TreeGrafter"/>
</dbReference>
<protein>
    <submittedName>
        <fullName evidence="5">Peptide-binding protein</fullName>
    </submittedName>
</protein>
<name>A0A2K2HBW0_9BACT</name>
<dbReference type="InterPro" id="IPR030678">
    <property type="entry name" value="Peptide/Ni-bd"/>
</dbReference>
<dbReference type="OrthoDB" id="9772924at2"/>